<dbReference type="EMBL" id="KV751171">
    <property type="protein sequence ID" value="OCL01206.1"/>
    <property type="molecule type" value="Genomic_DNA"/>
</dbReference>
<keyword evidence="2" id="KW-1185">Reference proteome</keyword>
<protein>
    <submittedName>
        <fullName evidence="1">Uncharacterized protein</fullName>
    </submittedName>
</protein>
<dbReference type="AlphaFoldDB" id="A0A8E2EM98"/>
<proteinExistence type="predicted"/>
<accession>A0A8E2EM98</accession>
<dbReference type="Proteomes" id="UP000250140">
    <property type="component" value="Unassembled WGS sequence"/>
</dbReference>
<evidence type="ECO:0000313" key="2">
    <source>
        <dbReference type="Proteomes" id="UP000250140"/>
    </source>
</evidence>
<gene>
    <name evidence="1" type="ORF">AOQ84DRAFT_383992</name>
</gene>
<sequence>MQHFKGNLDFLEYVNDRSFQDLPSWVPDWSTSGTLGNNREAQINRQKNAFKRYHASNRSASTKVNNQCELSVEAIRVDVVSKLSVREANYSKLATVIESWRAIARADHEDNSRYVCGGYFLDAFIRTMIGDTVCSPRIKTSRITWWKQDPAQSDIEDWETWYQNPGNPRHPSHTRDLRWEKILRSTQNVTKVANIS</sequence>
<reference evidence="1 2" key="1">
    <citation type="journal article" date="2016" name="Nat. Commun.">
        <title>Ectomycorrhizal ecology is imprinted in the genome of the dominant symbiotic fungus Cenococcum geophilum.</title>
        <authorList>
            <consortium name="DOE Joint Genome Institute"/>
            <person name="Peter M."/>
            <person name="Kohler A."/>
            <person name="Ohm R.A."/>
            <person name="Kuo A."/>
            <person name="Krutzmann J."/>
            <person name="Morin E."/>
            <person name="Arend M."/>
            <person name="Barry K.W."/>
            <person name="Binder M."/>
            <person name="Choi C."/>
            <person name="Clum A."/>
            <person name="Copeland A."/>
            <person name="Grisel N."/>
            <person name="Haridas S."/>
            <person name="Kipfer T."/>
            <person name="LaButti K."/>
            <person name="Lindquist E."/>
            <person name="Lipzen A."/>
            <person name="Maire R."/>
            <person name="Meier B."/>
            <person name="Mihaltcheva S."/>
            <person name="Molinier V."/>
            <person name="Murat C."/>
            <person name="Poggeler S."/>
            <person name="Quandt C.A."/>
            <person name="Sperisen C."/>
            <person name="Tritt A."/>
            <person name="Tisserant E."/>
            <person name="Crous P.W."/>
            <person name="Henrissat B."/>
            <person name="Nehls U."/>
            <person name="Egli S."/>
            <person name="Spatafora J.W."/>
            <person name="Grigoriev I.V."/>
            <person name="Martin F.M."/>
        </authorList>
    </citation>
    <scope>NUCLEOTIDE SEQUENCE [LARGE SCALE GENOMIC DNA]</scope>
    <source>
        <strain evidence="1 2">CBS 207.34</strain>
    </source>
</reference>
<evidence type="ECO:0000313" key="1">
    <source>
        <dbReference type="EMBL" id="OCL01206.1"/>
    </source>
</evidence>
<name>A0A8E2EM98_9PEZI</name>
<organism evidence="1 2">
    <name type="scientific">Glonium stellatum</name>
    <dbReference type="NCBI Taxonomy" id="574774"/>
    <lineage>
        <taxon>Eukaryota</taxon>
        <taxon>Fungi</taxon>
        <taxon>Dikarya</taxon>
        <taxon>Ascomycota</taxon>
        <taxon>Pezizomycotina</taxon>
        <taxon>Dothideomycetes</taxon>
        <taxon>Pleosporomycetidae</taxon>
        <taxon>Gloniales</taxon>
        <taxon>Gloniaceae</taxon>
        <taxon>Glonium</taxon>
    </lineage>
</organism>